<reference evidence="3 4" key="1">
    <citation type="submission" date="2023-09" db="EMBL/GenBank/DDBJ databases">
        <authorList>
            <person name="Golyshina O.V."/>
            <person name="Lunev E.A."/>
            <person name="Bargiela R."/>
            <person name="Gaines M.C."/>
            <person name="Daum B."/>
            <person name="Bale N.J."/>
            <person name="Koenen M."/>
            <person name="Sinninghe Damst J.S."/>
            <person name="Yakimov M."/>
            <person name="Golyshin P.N."/>
        </authorList>
    </citation>
    <scope>NUCLEOTIDE SEQUENCE [LARGE SCALE GENOMIC DNA]</scope>
    <source>
        <strain evidence="3 4">M1</strain>
    </source>
</reference>
<evidence type="ECO:0000256" key="1">
    <source>
        <dbReference type="SAM" id="Coils"/>
    </source>
</evidence>
<dbReference type="KEGG" id="omr:OXIME_000411"/>
<keyword evidence="3" id="KW-0969">Cilium</keyword>
<name>A0AAX4NGA7_9ARCH</name>
<dbReference type="RefSeq" id="WP_393971825.1">
    <property type="nucleotide sequence ID" value="NZ_CP133772.1"/>
</dbReference>
<dbReference type="AlphaFoldDB" id="A0AAX4NGA7"/>
<evidence type="ECO:0000256" key="2">
    <source>
        <dbReference type="SAM" id="MobiDB-lite"/>
    </source>
</evidence>
<proteinExistence type="predicted"/>
<dbReference type="InterPro" id="IPR009205">
    <property type="entry name" value="FlaC_arc"/>
</dbReference>
<feature type="coiled-coil region" evidence="1">
    <location>
        <begin position="45"/>
        <end position="86"/>
    </location>
</feature>
<dbReference type="EMBL" id="CP133772">
    <property type="protein sequence ID" value="WYX99866.1"/>
    <property type="molecule type" value="Genomic_DNA"/>
</dbReference>
<organism evidence="3 4">
    <name type="scientific">Oxyplasma meridianum</name>
    <dbReference type="NCBI Taxonomy" id="3073602"/>
    <lineage>
        <taxon>Archaea</taxon>
        <taxon>Methanobacteriati</taxon>
        <taxon>Thermoplasmatota</taxon>
        <taxon>Thermoplasmata</taxon>
        <taxon>Thermoplasmatales</taxon>
        <taxon>Thermoplasmataceae</taxon>
        <taxon>Oxyplasma</taxon>
    </lineage>
</organism>
<dbReference type="Pfam" id="PF05377">
    <property type="entry name" value="FlaC_arch"/>
    <property type="match status" value="1"/>
</dbReference>
<keyword evidence="3" id="KW-0282">Flagellum</keyword>
<dbReference type="Proteomes" id="UP001451606">
    <property type="component" value="Chromosome"/>
</dbReference>
<gene>
    <name evidence="3" type="ORF">OXIME_000411</name>
</gene>
<dbReference type="GeneID" id="95967136"/>
<keyword evidence="4" id="KW-1185">Reference proteome</keyword>
<evidence type="ECO:0000313" key="4">
    <source>
        <dbReference type="Proteomes" id="UP001451606"/>
    </source>
</evidence>
<sequence length="162" mass="18246">MGLLDDIFGRRRRETTGNVATQNVPQQQPPGPNQGAPSQFDSKFIDGVNQRITSTENEISKINNALDGAKRSISDIRTELDVIKENVKMVVSLYEMVSKKFNPFMDTTPEEIKEITDALREEIHEVELLVRSAINDLRELYGTPDVDGLVSEIEPEVDEDDQ</sequence>
<evidence type="ECO:0000313" key="3">
    <source>
        <dbReference type="EMBL" id="WYX99866.1"/>
    </source>
</evidence>
<accession>A0AAX4NGA7</accession>
<keyword evidence="3" id="KW-0966">Cell projection</keyword>
<feature type="region of interest" description="Disordered" evidence="2">
    <location>
        <begin position="1"/>
        <end position="39"/>
    </location>
</feature>
<protein>
    <submittedName>
        <fullName evidence="3">Flagellar protein C</fullName>
    </submittedName>
</protein>
<keyword evidence="1" id="KW-0175">Coiled coil</keyword>